<dbReference type="AlphaFoldDB" id="A0A9N8DNT4"/>
<dbReference type="Pfam" id="PF12898">
    <property type="entry name" value="Stc1"/>
    <property type="match status" value="1"/>
</dbReference>
<reference evidence="3" key="1">
    <citation type="submission" date="2020-06" db="EMBL/GenBank/DDBJ databases">
        <authorList>
            <consortium name="Plant Systems Biology data submission"/>
        </authorList>
    </citation>
    <scope>NUCLEOTIDE SEQUENCE</scope>
    <source>
        <strain evidence="3">D6</strain>
    </source>
</reference>
<dbReference type="InterPro" id="IPR024630">
    <property type="entry name" value="Stc1"/>
</dbReference>
<organism evidence="3 4">
    <name type="scientific">Seminavis robusta</name>
    <dbReference type="NCBI Taxonomy" id="568900"/>
    <lineage>
        <taxon>Eukaryota</taxon>
        <taxon>Sar</taxon>
        <taxon>Stramenopiles</taxon>
        <taxon>Ochrophyta</taxon>
        <taxon>Bacillariophyta</taxon>
        <taxon>Bacillariophyceae</taxon>
        <taxon>Bacillariophycidae</taxon>
        <taxon>Naviculales</taxon>
        <taxon>Naviculaceae</taxon>
        <taxon>Seminavis</taxon>
    </lineage>
</organism>
<comment type="caution">
    <text evidence="3">The sequence shown here is derived from an EMBL/GenBank/DDBJ whole genome shotgun (WGS) entry which is preliminary data.</text>
</comment>
<feature type="region of interest" description="Disordered" evidence="1">
    <location>
        <begin position="71"/>
        <end position="92"/>
    </location>
</feature>
<evidence type="ECO:0000313" key="3">
    <source>
        <dbReference type="EMBL" id="CAB9506017.1"/>
    </source>
</evidence>
<name>A0A9N8DNT4_9STRA</name>
<dbReference type="EMBL" id="CAICTM010000250">
    <property type="protein sequence ID" value="CAB9506017.1"/>
    <property type="molecule type" value="Genomic_DNA"/>
</dbReference>
<dbReference type="Proteomes" id="UP001153069">
    <property type="component" value="Unassembled WGS sequence"/>
</dbReference>
<accession>A0A9N8DNT4</accession>
<feature type="compositionally biased region" description="Polar residues" evidence="1">
    <location>
        <begin position="195"/>
        <end position="205"/>
    </location>
</feature>
<feature type="region of interest" description="Disordered" evidence="1">
    <location>
        <begin position="152"/>
        <end position="209"/>
    </location>
</feature>
<evidence type="ECO:0000259" key="2">
    <source>
        <dbReference type="Pfam" id="PF12898"/>
    </source>
</evidence>
<protein>
    <recommendedName>
        <fullName evidence="2">Stc1 domain-containing protein</fullName>
    </recommendedName>
</protein>
<evidence type="ECO:0000313" key="4">
    <source>
        <dbReference type="Proteomes" id="UP001153069"/>
    </source>
</evidence>
<proteinExistence type="predicted"/>
<keyword evidence="4" id="KW-1185">Reference proteome</keyword>
<gene>
    <name evidence="3" type="ORF">SEMRO_251_G099240.1</name>
</gene>
<evidence type="ECO:0000256" key="1">
    <source>
        <dbReference type="SAM" id="MobiDB-lite"/>
    </source>
</evidence>
<feature type="compositionally biased region" description="Polar residues" evidence="1">
    <location>
        <begin position="71"/>
        <end position="83"/>
    </location>
</feature>
<feature type="domain" description="Stc1" evidence="2">
    <location>
        <begin position="23"/>
        <end position="61"/>
    </location>
</feature>
<feature type="compositionally biased region" description="Acidic residues" evidence="1">
    <location>
        <begin position="169"/>
        <end position="185"/>
    </location>
</feature>
<sequence length="461" mass="52348">MNQTNNKRLLTGVVPSTDDRRKTKVAKTELECASCKLLKPPSEFSKNQKTKGSLARCKECITKVTGFTAESQNAQKKNKSNGAKVQKKVPENKEVVAAESREVVAAENKEVVAKPAPAPAPRILSPEELQELQERLKTAPYFTRSVLDGVCNPKVQKEEDNTPNRNNDTVDDDNEDEDDWEEEEGDIHSDDEGCTPQSFMESLPQQRKMPTFQYPLETDDDEIRYDSDDEEIEQPDRPSLEYELIASKETLVGTHDLIFFFTQTSLQGRDLNQAILGTVEFTKQDDSVLGKVMIDKSIKWDLEWHWPDWELRMTGDSTFEITNIDHPLQCPHTQNEEDLEFNGNVYTVNTPIVLPYAKSEFWELKSHQLAYNNSVPIDTEAAQKVIDEYESGKALRLKWLSKIPGINLPEKAEQLISQFASSKPPPALILQKGDIVLNFPWDEDNFGGYVEYLVARPRSPP</sequence>